<dbReference type="Proteomes" id="UP001140087">
    <property type="component" value="Unassembled WGS sequence"/>
</dbReference>
<protein>
    <submittedName>
        <fullName evidence="1">Uncharacterized protein</fullName>
    </submittedName>
</protein>
<keyword evidence="2" id="KW-1185">Reference proteome</keyword>
<proteinExistence type="predicted"/>
<accession>A0ACC1LHG1</accession>
<dbReference type="EMBL" id="JANBUN010000017">
    <property type="protein sequence ID" value="KAJ2808071.1"/>
    <property type="molecule type" value="Genomic_DNA"/>
</dbReference>
<evidence type="ECO:0000313" key="2">
    <source>
        <dbReference type="Proteomes" id="UP001140087"/>
    </source>
</evidence>
<name>A0ACC1LHG1_9FUNG</name>
<organism evidence="1 2">
    <name type="scientific">Coemansia helicoidea</name>
    <dbReference type="NCBI Taxonomy" id="1286919"/>
    <lineage>
        <taxon>Eukaryota</taxon>
        <taxon>Fungi</taxon>
        <taxon>Fungi incertae sedis</taxon>
        <taxon>Zoopagomycota</taxon>
        <taxon>Kickxellomycotina</taxon>
        <taxon>Kickxellomycetes</taxon>
        <taxon>Kickxellales</taxon>
        <taxon>Kickxellaceae</taxon>
        <taxon>Coemansia</taxon>
    </lineage>
</organism>
<comment type="caution">
    <text evidence="1">The sequence shown here is derived from an EMBL/GenBank/DDBJ whole genome shotgun (WGS) entry which is preliminary data.</text>
</comment>
<reference evidence="1" key="1">
    <citation type="submission" date="2022-07" db="EMBL/GenBank/DDBJ databases">
        <title>Phylogenomic reconstructions and comparative analyses of Kickxellomycotina fungi.</title>
        <authorList>
            <person name="Reynolds N.K."/>
            <person name="Stajich J.E."/>
            <person name="Barry K."/>
            <person name="Grigoriev I.V."/>
            <person name="Crous P."/>
            <person name="Smith M.E."/>
        </authorList>
    </citation>
    <scope>NUCLEOTIDE SEQUENCE</scope>
    <source>
        <strain evidence="1">BCRC 34780</strain>
    </source>
</reference>
<evidence type="ECO:0000313" key="1">
    <source>
        <dbReference type="EMBL" id="KAJ2808071.1"/>
    </source>
</evidence>
<sequence>MDGTSDEELDLFGPETASERASIDDLLQRRRDAQRAAQEEGTLDRLAFQRRRYLQSARHTPEALGFETLRNARPMNFGEAFSQRERQEILASVHAHVSAHAWTTQRHGAFPTRDIPVSATSVADMVADRLRAVLFPRLEAHTGIDAGLWAFRDLFVVGYHEDHQRALELHSDGCLASLTLLLNDPSEFDGGGTVFEKFDLLVRQAPGDAWIHDGKLRHGGAEITRGQRVVMVAFLDTVGGATTALAYR</sequence>
<gene>
    <name evidence="1" type="ORF">H4R21_000225</name>
</gene>